<evidence type="ECO:0000313" key="3">
    <source>
        <dbReference type="Proteomes" id="UP000034837"/>
    </source>
</evidence>
<organism evidence="2 3">
    <name type="scientific">Candidatus Magasanikbacteria bacterium GW2011_GWA2_42_32</name>
    <dbReference type="NCBI Taxonomy" id="1619039"/>
    <lineage>
        <taxon>Bacteria</taxon>
        <taxon>Candidatus Magasanikiibacteriota</taxon>
    </lineage>
</organism>
<keyword evidence="1" id="KW-0812">Transmembrane</keyword>
<sequence length="97" mass="11377">MWKNKIFSQKISKFELSLHLGFYILAAILSASFIIFVFFLYQKFYLTLTQAEEIIILKSQLAVDNLNLDLLQKVQKFEERKTTSVLNIKDLKNPFAN</sequence>
<protein>
    <recommendedName>
        <fullName evidence="4">Cell division protein FtsL</fullName>
    </recommendedName>
</protein>
<reference evidence="2 3" key="1">
    <citation type="journal article" date="2015" name="Nature">
        <title>rRNA introns, odd ribosomes, and small enigmatic genomes across a large radiation of phyla.</title>
        <authorList>
            <person name="Brown C.T."/>
            <person name="Hug L.A."/>
            <person name="Thomas B.C."/>
            <person name="Sharon I."/>
            <person name="Castelle C.J."/>
            <person name="Singh A."/>
            <person name="Wilkins M.J."/>
            <person name="Williams K.H."/>
            <person name="Banfield J.F."/>
        </authorList>
    </citation>
    <scope>NUCLEOTIDE SEQUENCE [LARGE SCALE GENOMIC DNA]</scope>
</reference>
<name>A0A0G1A5R6_9BACT</name>
<keyword evidence="1" id="KW-1133">Transmembrane helix</keyword>
<evidence type="ECO:0000256" key="1">
    <source>
        <dbReference type="SAM" id="Phobius"/>
    </source>
</evidence>
<dbReference type="EMBL" id="LCDO01000013">
    <property type="protein sequence ID" value="KKS56387.1"/>
    <property type="molecule type" value="Genomic_DNA"/>
</dbReference>
<accession>A0A0G1A5R6</accession>
<comment type="caution">
    <text evidence="2">The sequence shown here is derived from an EMBL/GenBank/DDBJ whole genome shotgun (WGS) entry which is preliminary data.</text>
</comment>
<evidence type="ECO:0008006" key="4">
    <source>
        <dbReference type="Google" id="ProtNLM"/>
    </source>
</evidence>
<gene>
    <name evidence="2" type="ORF">UV20_C0013G0005</name>
</gene>
<proteinExistence type="predicted"/>
<feature type="transmembrane region" description="Helical" evidence="1">
    <location>
        <begin position="20"/>
        <end position="41"/>
    </location>
</feature>
<dbReference type="Proteomes" id="UP000034837">
    <property type="component" value="Unassembled WGS sequence"/>
</dbReference>
<keyword evidence="1" id="KW-0472">Membrane</keyword>
<evidence type="ECO:0000313" key="2">
    <source>
        <dbReference type="EMBL" id="KKS56387.1"/>
    </source>
</evidence>
<dbReference type="AlphaFoldDB" id="A0A0G1A5R6"/>